<reference evidence="1" key="1">
    <citation type="submission" date="2021-11" db="EMBL/GenBank/DDBJ databases">
        <title>Legionella maioricencis sp. nov., a new species isolated from hot water samples in Mallorca.</title>
        <authorList>
            <person name="Crespi S."/>
            <person name="Drasar V."/>
            <person name="Salva-Serra F."/>
            <person name="Jaen-Luchoro D."/>
            <person name="Pineiro-Iglesias B."/>
            <person name="Aliaga F."/>
            <person name="Fernandez-Juarez V."/>
            <person name="Coll G."/>
            <person name="Moore E.R.B."/>
            <person name="Bennasar-Figueras A."/>
        </authorList>
    </citation>
    <scope>NUCLEOTIDE SEQUENCE</scope>
    <source>
        <strain evidence="1">HCPI-6</strain>
    </source>
</reference>
<dbReference type="RefSeq" id="WP_250420917.1">
    <property type="nucleotide sequence ID" value="NZ_JAJKBJ010000006.1"/>
</dbReference>
<name>A0A9X2CZZ7_9GAMM</name>
<protein>
    <submittedName>
        <fullName evidence="1">Uncharacterized protein</fullName>
    </submittedName>
</protein>
<dbReference type="AlphaFoldDB" id="A0A9X2CZZ7"/>
<comment type="caution">
    <text evidence="1">The sequence shown here is derived from an EMBL/GenBank/DDBJ whole genome shotgun (WGS) entry which is preliminary data.</text>
</comment>
<sequence length="67" mass="7651">MYPCLGFKFSLVQLQAEITAPWSGTWINQQQLIGGQQPWNTLPLVLGKNNPCLMTWSREAGWSQPCW</sequence>
<gene>
    <name evidence="1" type="ORF">LOX96_07160</name>
</gene>
<evidence type="ECO:0000313" key="1">
    <source>
        <dbReference type="EMBL" id="MCL9683866.1"/>
    </source>
</evidence>
<evidence type="ECO:0000313" key="2">
    <source>
        <dbReference type="Proteomes" id="UP001139721"/>
    </source>
</evidence>
<organism evidence="1 2">
    <name type="scientific">Legionella maioricensis</name>
    <dbReference type="NCBI Taxonomy" id="2896528"/>
    <lineage>
        <taxon>Bacteria</taxon>
        <taxon>Pseudomonadati</taxon>
        <taxon>Pseudomonadota</taxon>
        <taxon>Gammaproteobacteria</taxon>
        <taxon>Legionellales</taxon>
        <taxon>Legionellaceae</taxon>
        <taxon>Legionella</taxon>
    </lineage>
</organism>
<keyword evidence="2" id="KW-1185">Reference proteome</keyword>
<accession>A0A9X2CZZ7</accession>
<dbReference type="Proteomes" id="UP001139721">
    <property type="component" value="Unassembled WGS sequence"/>
</dbReference>
<proteinExistence type="predicted"/>
<dbReference type="EMBL" id="JAJKBJ010000006">
    <property type="protein sequence ID" value="MCL9683866.1"/>
    <property type="molecule type" value="Genomic_DNA"/>
</dbReference>